<dbReference type="PRINTS" id="PR01415">
    <property type="entry name" value="ANKYRIN"/>
</dbReference>
<feature type="repeat" description="ANK" evidence="3">
    <location>
        <begin position="68"/>
        <end position="100"/>
    </location>
</feature>
<reference evidence="6" key="1">
    <citation type="submission" date="2015-12" db="EMBL/GenBank/DDBJ databases">
        <title>De novo transcriptome assembly of four potential Pierce s Disease insect vectors from Arizona vineyards.</title>
        <authorList>
            <person name="Tassone E.E."/>
        </authorList>
    </citation>
    <scope>NUCLEOTIDE SEQUENCE</scope>
</reference>
<evidence type="ECO:0000256" key="1">
    <source>
        <dbReference type="ARBA" id="ARBA00022737"/>
    </source>
</evidence>
<dbReference type="InterPro" id="IPR036770">
    <property type="entry name" value="Ankyrin_rpt-contain_sf"/>
</dbReference>
<evidence type="ECO:0000313" key="6">
    <source>
        <dbReference type="EMBL" id="JAS30685.1"/>
    </source>
</evidence>
<dbReference type="PROSITE" id="PS50088">
    <property type="entry name" value="ANK_REPEAT"/>
    <property type="match status" value="4"/>
</dbReference>
<sequence>MLGKEIRAAAASGNTAELVRLLALGESAALSPDSNGSTALHLAAAAGHDDISTALLLAGSKVNAVDSSGCTPLQLAAAEGYLDIVNQLIKHGADVNKQDNVHGNTALHEASWKGFSKTVAALCKSKINMHIKNFGGFAALHLCCQNGHNQSCRELLIAGCSPDLQNNYGDTPLHTSARYGHAGVTRILISGHCQVSDQNKNGDTALHISAAMGRRKMTRILLEAGCDKNLRNKQNETAQDIATRKDLNEILTILNSSSNADKKHLAKKREKQGSGTSSKDSNSHKKEKKKNKNEHKVHFDKVPASYNNLSSKNWSPYGCHYYPDSKQFPSPKLDSLPDEPLQKGEQYFLDLAGNICKGPVGVGYTCYCAPFFRHMEEKLEKDKIELKKHIDSAEQRLDKKVQNLERRTEVRLSQLRMHHKHIAQWLQSENSLTRTKSLDLLDDKSLLNEKLENCCLNPIEDQITNSRLDHHSMENVCSVYQNESRCGTSKDNIGKFWRDQFIKQKNIRKCRSSSIDKSKRVDLSSSANEVSSGVQNLDSNCAIEPNFHVPKSGAKERKLPDWGGYELRKSVHEMVSKIQASQRNIACKDGEERAEIEPWEEVRISSDCSDEEDCEHKGSWQEVRRLPYRSRSAVYSPTLDRDQNDSGYSTKICSNSQGPSPSLSVRLQQDDLLPPQQNFYPPLFQEEQPESKCQTIFPGEASLV</sequence>
<dbReference type="Pfam" id="PF00023">
    <property type="entry name" value="Ank"/>
    <property type="match status" value="1"/>
</dbReference>
<dbReference type="PANTHER" id="PTHR24201">
    <property type="entry name" value="ANK_REP_REGION DOMAIN-CONTAINING PROTEIN"/>
    <property type="match status" value="1"/>
</dbReference>
<dbReference type="PROSITE" id="PS50297">
    <property type="entry name" value="ANK_REP_REGION"/>
    <property type="match status" value="4"/>
</dbReference>
<accession>A0A1B6DYF3</accession>
<keyword evidence="4" id="KW-0175">Coiled coil</keyword>
<evidence type="ECO:0000256" key="2">
    <source>
        <dbReference type="ARBA" id="ARBA00023043"/>
    </source>
</evidence>
<keyword evidence="1" id="KW-0677">Repeat</keyword>
<gene>
    <name evidence="6" type="ORF">g.5969</name>
</gene>
<feature type="region of interest" description="Disordered" evidence="5">
    <location>
        <begin position="635"/>
        <end position="704"/>
    </location>
</feature>
<dbReference type="Gene3D" id="1.25.40.20">
    <property type="entry name" value="Ankyrin repeat-containing domain"/>
    <property type="match status" value="3"/>
</dbReference>
<dbReference type="Pfam" id="PF12796">
    <property type="entry name" value="Ank_2"/>
    <property type="match status" value="2"/>
</dbReference>
<evidence type="ECO:0000256" key="4">
    <source>
        <dbReference type="SAM" id="Coils"/>
    </source>
</evidence>
<feature type="repeat" description="ANK" evidence="3">
    <location>
        <begin position="168"/>
        <end position="200"/>
    </location>
</feature>
<dbReference type="InterPro" id="IPR002110">
    <property type="entry name" value="Ankyrin_rpt"/>
</dbReference>
<protein>
    <submittedName>
        <fullName evidence="6">Uncharacterized protein</fullName>
    </submittedName>
</protein>
<dbReference type="GO" id="GO:0005634">
    <property type="term" value="C:nucleus"/>
    <property type="evidence" value="ECO:0007669"/>
    <property type="project" value="TreeGrafter"/>
</dbReference>
<feature type="repeat" description="ANK" evidence="3">
    <location>
        <begin position="201"/>
        <end position="233"/>
    </location>
</feature>
<feature type="repeat" description="ANK" evidence="3">
    <location>
        <begin position="35"/>
        <end position="67"/>
    </location>
</feature>
<dbReference type="PANTHER" id="PTHR24201:SF13">
    <property type="entry name" value="ANKYRIN REPEAT DOMAIN-CONTAINING PROTEIN 6-LIKE"/>
    <property type="match status" value="1"/>
</dbReference>
<feature type="region of interest" description="Disordered" evidence="5">
    <location>
        <begin position="260"/>
        <end position="300"/>
    </location>
</feature>
<organism evidence="6">
    <name type="scientific">Clastoptera arizonana</name>
    <name type="common">Arizona spittle bug</name>
    <dbReference type="NCBI Taxonomy" id="38151"/>
    <lineage>
        <taxon>Eukaryota</taxon>
        <taxon>Metazoa</taxon>
        <taxon>Ecdysozoa</taxon>
        <taxon>Arthropoda</taxon>
        <taxon>Hexapoda</taxon>
        <taxon>Insecta</taxon>
        <taxon>Pterygota</taxon>
        <taxon>Neoptera</taxon>
        <taxon>Paraneoptera</taxon>
        <taxon>Hemiptera</taxon>
        <taxon>Auchenorrhyncha</taxon>
        <taxon>Cercopoidea</taxon>
        <taxon>Clastopteridae</taxon>
        <taxon>Clastoptera</taxon>
    </lineage>
</organism>
<name>A0A1B6DYF3_9HEMI</name>
<dbReference type="SMART" id="SM00248">
    <property type="entry name" value="ANK"/>
    <property type="match status" value="6"/>
</dbReference>
<evidence type="ECO:0000256" key="3">
    <source>
        <dbReference type="PROSITE-ProRule" id="PRU00023"/>
    </source>
</evidence>
<dbReference type="SUPFAM" id="SSF48403">
    <property type="entry name" value="Ankyrin repeat"/>
    <property type="match status" value="1"/>
</dbReference>
<feature type="coiled-coil region" evidence="4">
    <location>
        <begin position="376"/>
        <end position="410"/>
    </location>
</feature>
<proteinExistence type="predicted"/>
<dbReference type="InterPro" id="IPR050776">
    <property type="entry name" value="Ank_Repeat/CDKN_Inhibitor"/>
</dbReference>
<keyword evidence="2 3" id="KW-0040">ANK repeat</keyword>
<dbReference type="AlphaFoldDB" id="A0A1B6DYF3"/>
<evidence type="ECO:0000256" key="5">
    <source>
        <dbReference type="SAM" id="MobiDB-lite"/>
    </source>
</evidence>
<feature type="compositionally biased region" description="Polar residues" evidence="5">
    <location>
        <begin position="645"/>
        <end position="666"/>
    </location>
</feature>
<dbReference type="EMBL" id="GEDC01006613">
    <property type="protein sequence ID" value="JAS30685.1"/>
    <property type="molecule type" value="Transcribed_RNA"/>
</dbReference>